<name>A0A2W4QJ67_9GAMM</name>
<protein>
    <submittedName>
        <fullName evidence="3">Uncharacterized protein</fullName>
    </submittedName>
</protein>
<dbReference type="Proteomes" id="UP000249396">
    <property type="component" value="Unassembled WGS sequence"/>
</dbReference>
<reference evidence="3 4" key="1">
    <citation type="journal article" date="2018" name="Aquat. Microb. Ecol.">
        <title>Gammaproteobacterial methanotrophs dominate.</title>
        <authorList>
            <person name="Rissanen A.J."/>
            <person name="Saarenheimo J."/>
            <person name="Tiirola M."/>
            <person name="Peura S."/>
            <person name="Aalto S.L."/>
            <person name="Karvinen A."/>
            <person name="Nykanen H."/>
        </authorList>
    </citation>
    <scope>NUCLEOTIDE SEQUENCE [LARGE SCALE GENOMIC DNA]</scope>
    <source>
        <strain evidence="3">AMbin10</strain>
    </source>
</reference>
<dbReference type="Gene3D" id="2.60.40.10">
    <property type="entry name" value="Immunoglobulins"/>
    <property type="match status" value="1"/>
</dbReference>
<keyword evidence="2" id="KW-1133">Transmembrane helix</keyword>
<keyword evidence="2" id="KW-0812">Transmembrane</keyword>
<organism evidence="3 4">
    <name type="scientific">Candidatus Methylumidiphilus alinenensis</name>
    <dbReference type="NCBI Taxonomy" id="2202197"/>
    <lineage>
        <taxon>Bacteria</taxon>
        <taxon>Pseudomonadati</taxon>
        <taxon>Pseudomonadota</taxon>
        <taxon>Gammaproteobacteria</taxon>
        <taxon>Methylococcales</taxon>
        <taxon>Candidatus Methylumidiphilus</taxon>
    </lineage>
</organism>
<keyword evidence="2" id="KW-0472">Membrane</keyword>
<comment type="caution">
    <text evidence="3">The sequence shown here is derived from an EMBL/GenBank/DDBJ whole genome shotgun (WGS) entry which is preliminary data.</text>
</comment>
<evidence type="ECO:0000256" key="2">
    <source>
        <dbReference type="SAM" id="Phobius"/>
    </source>
</evidence>
<feature type="transmembrane region" description="Helical" evidence="2">
    <location>
        <begin position="756"/>
        <end position="777"/>
    </location>
</feature>
<evidence type="ECO:0000256" key="1">
    <source>
        <dbReference type="SAM" id="MobiDB-lite"/>
    </source>
</evidence>
<feature type="transmembrane region" description="Helical" evidence="2">
    <location>
        <begin position="299"/>
        <end position="316"/>
    </location>
</feature>
<dbReference type="EMBL" id="QJPH01000554">
    <property type="protein sequence ID" value="PZN70499.1"/>
    <property type="molecule type" value="Genomic_DNA"/>
</dbReference>
<feature type="compositionally biased region" description="Polar residues" evidence="1">
    <location>
        <begin position="233"/>
        <end position="243"/>
    </location>
</feature>
<feature type="compositionally biased region" description="Basic and acidic residues" evidence="1">
    <location>
        <begin position="93"/>
        <end position="105"/>
    </location>
</feature>
<evidence type="ECO:0000313" key="4">
    <source>
        <dbReference type="Proteomes" id="UP000249396"/>
    </source>
</evidence>
<feature type="compositionally biased region" description="Basic and acidic residues" evidence="1">
    <location>
        <begin position="244"/>
        <end position="267"/>
    </location>
</feature>
<dbReference type="InterPro" id="IPR013783">
    <property type="entry name" value="Ig-like_fold"/>
</dbReference>
<gene>
    <name evidence="3" type="ORF">DM484_28360</name>
</gene>
<dbReference type="AlphaFoldDB" id="A0A2W4QJ67"/>
<evidence type="ECO:0000313" key="3">
    <source>
        <dbReference type="EMBL" id="PZN70499.1"/>
    </source>
</evidence>
<accession>A0A2W4QJ67</accession>
<feature type="region of interest" description="Disordered" evidence="1">
    <location>
        <begin position="93"/>
        <end position="118"/>
    </location>
</feature>
<sequence>MTDFPLRSFLITLERDGIFLAVRDYDRIALVLGTDGEWTLGRLRNVLVALLAKDPDQRELILRRFDDAFDPNLPPLVRELALPVEIDRLRGELARNQPRHPDETPPLRSPSRSVPTSARKPWWERRPVKVAVLVVLLALIGILGYRDTCISREPPPNFQIDPPLRTLAAEPGRDSNLELALVNLGGGKLTPGTVTVEGDGFSFAPHGCSGHALAARERCTLNLRFRSDKPGQYSASIQAQSDQGKAESRISAESKESDKPPDPLKLDKLPIITHVPRRPVLRSIQNIANPAQDDWREPAWATLVLLILLLGFAVYLRRYQRLPMDTPPPWNGDLPRHFPFERLGGPPAPRLDRQTLAHLADCMGYFRSVHASRRPDISASVLATVAQGGIPTLRFLQRKQLRHLVILEDGQAGEIARLNPIAKELREGMAHLGVEVLLGCYYGDPGTAWDEHGRAFYLDDLEAQRNGLLLLVFGEADRAQIGCRLSLERLARWPHRAWMDLSPVELRAPRTTLPERCGLPGYPATADGLLRAFQRFLSETAPQSKAAAPTQPFHSWSDDPSADVERRLGDALPWAAACALIQPFSYGLADGLRRACFKHLPNERIERLAALPGTSITAEGLRYADSVAERLQTLFFRRIPDTQRSQILDYLLKALNDAWEEQQQLDPNLSNSPAHLAWERRYQQLRLMLEPEEALKRLSELDGTPLGGAIGRDLQRLAPHLPRPNDRLAQQRLARLAPACGIPLLDRFRLRRWHRAVAGMLALGLLGAGLLSLYLGWQAFQSGPRMVVTAEAEISTPVKLLEVSKQGGSSRDFPGLPLATRLPAGKDWRLELGSVESAKLGLGIVRHDSKVVIGLGVCLTSPV</sequence>
<proteinExistence type="predicted"/>
<feature type="region of interest" description="Disordered" evidence="1">
    <location>
        <begin position="232"/>
        <end position="267"/>
    </location>
</feature>